<dbReference type="AlphaFoldDB" id="A0A3P6UYN4"/>
<dbReference type="InterPro" id="IPR036028">
    <property type="entry name" value="SH3-like_dom_sf"/>
</dbReference>
<feature type="compositionally biased region" description="Acidic residues" evidence="1">
    <location>
        <begin position="187"/>
        <end position="197"/>
    </location>
</feature>
<dbReference type="OrthoDB" id="446293at2759"/>
<evidence type="ECO:0000313" key="2">
    <source>
        <dbReference type="EMBL" id="VDK83314.1"/>
    </source>
</evidence>
<protein>
    <submittedName>
        <fullName evidence="2">Uncharacterized protein</fullName>
    </submittedName>
</protein>
<reference evidence="2 3" key="1">
    <citation type="submission" date="2018-11" db="EMBL/GenBank/DDBJ databases">
        <authorList>
            <consortium name="Pathogen Informatics"/>
        </authorList>
    </citation>
    <scope>NUCLEOTIDE SEQUENCE [LARGE SCALE GENOMIC DNA]</scope>
</reference>
<dbReference type="Gene3D" id="2.30.30.40">
    <property type="entry name" value="SH3 Domains"/>
    <property type="match status" value="1"/>
</dbReference>
<evidence type="ECO:0000313" key="3">
    <source>
        <dbReference type="Proteomes" id="UP000281553"/>
    </source>
</evidence>
<organism evidence="2 3">
    <name type="scientific">Dibothriocephalus latus</name>
    <name type="common">Fish tapeworm</name>
    <name type="synonym">Diphyllobothrium latum</name>
    <dbReference type="NCBI Taxonomy" id="60516"/>
    <lineage>
        <taxon>Eukaryota</taxon>
        <taxon>Metazoa</taxon>
        <taxon>Spiralia</taxon>
        <taxon>Lophotrochozoa</taxon>
        <taxon>Platyhelminthes</taxon>
        <taxon>Cestoda</taxon>
        <taxon>Eucestoda</taxon>
        <taxon>Diphyllobothriidea</taxon>
        <taxon>Diphyllobothriidae</taxon>
        <taxon>Dibothriocephalus</taxon>
    </lineage>
</organism>
<keyword evidence="3" id="KW-1185">Reference proteome</keyword>
<sequence length="271" mass="29700">MQKAEVAHVAETKAANNPEKAKEAKEEAKRITEELRTRVPDVDKIVQSNITKFAKDYLIFVNEELKADDKAPSEYSNDNTVADDIVPKKPALSTLARSEPSTYDVPSKPSENGTANSSEKKQTLAATAATACLVDLVKDSDSESESGKKEKNKKTDKDEDEIEGASSTSEVSESRDSESEKQAQDSENSEEDHEAEDLCSLPTPFKASFCSSLKTLQSLVVAVFPYKAQEEDELEMTQDDVINVTGGDDIQKTSLLSPPSIFLIVQLLLEF</sequence>
<feature type="region of interest" description="Disordered" evidence="1">
    <location>
        <begin position="137"/>
        <end position="197"/>
    </location>
</feature>
<gene>
    <name evidence="2" type="ORF">DILT_LOCUS3448</name>
</gene>
<feature type="compositionally biased region" description="Basic and acidic residues" evidence="1">
    <location>
        <begin position="19"/>
        <end position="28"/>
    </location>
</feature>
<proteinExistence type="predicted"/>
<dbReference type="EMBL" id="UYRU01043678">
    <property type="protein sequence ID" value="VDK83314.1"/>
    <property type="molecule type" value="Genomic_DNA"/>
</dbReference>
<evidence type="ECO:0000256" key="1">
    <source>
        <dbReference type="SAM" id="MobiDB-lite"/>
    </source>
</evidence>
<dbReference type="Proteomes" id="UP000281553">
    <property type="component" value="Unassembled WGS sequence"/>
</dbReference>
<feature type="region of interest" description="Disordered" evidence="1">
    <location>
        <begin position="1"/>
        <end position="28"/>
    </location>
</feature>
<name>A0A3P6UYN4_DIBLA</name>
<feature type="compositionally biased region" description="Basic and acidic residues" evidence="1">
    <location>
        <begin position="137"/>
        <end position="157"/>
    </location>
</feature>
<feature type="compositionally biased region" description="Basic and acidic residues" evidence="1">
    <location>
        <begin position="172"/>
        <end position="184"/>
    </location>
</feature>
<feature type="region of interest" description="Disordered" evidence="1">
    <location>
        <begin position="68"/>
        <end position="123"/>
    </location>
</feature>
<feature type="compositionally biased region" description="Basic and acidic residues" evidence="1">
    <location>
        <begin position="1"/>
        <end position="11"/>
    </location>
</feature>
<accession>A0A3P6UYN4</accession>
<dbReference type="SUPFAM" id="SSF50044">
    <property type="entry name" value="SH3-domain"/>
    <property type="match status" value="1"/>
</dbReference>